<dbReference type="GO" id="GO:0016301">
    <property type="term" value="F:kinase activity"/>
    <property type="evidence" value="ECO:0007669"/>
    <property type="project" value="UniProtKB-KW"/>
</dbReference>
<keyword evidence="3" id="KW-1185">Reference proteome</keyword>
<dbReference type="EnsemblPlants" id="KEH35201">
    <property type="protein sequence ID" value="KEH35201"/>
    <property type="gene ID" value="MTR_3g081590"/>
</dbReference>
<dbReference type="AlphaFoldDB" id="A0A072V0G6"/>
<reference evidence="1 3" key="2">
    <citation type="journal article" date="2014" name="BMC Genomics">
        <title>An improved genome release (version Mt4.0) for the model legume Medicago truncatula.</title>
        <authorList>
            <person name="Tang H."/>
            <person name="Krishnakumar V."/>
            <person name="Bidwell S."/>
            <person name="Rosen B."/>
            <person name="Chan A."/>
            <person name="Zhou S."/>
            <person name="Gentzbittel L."/>
            <person name="Childs K.L."/>
            <person name="Yandell M."/>
            <person name="Gundlach H."/>
            <person name="Mayer K.F."/>
            <person name="Schwartz D.C."/>
            <person name="Town C.D."/>
        </authorList>
    </citation>
    <scope>GENOME REANNOTATION</scope>
    <source>
        <strain evidence="1">A17</strain>
        <strain evidence="2 3">cv. Jemalong A17</strain>
    </source>
</reference>
<keyword evidence="1" id="KW-0808">Transferase</keyword>
<evidence type="ECO:0000313" key="2">
    <source>
        <dbReference type="EnsemblPlants" id="KEH35201"/>
    </source>
</evidence>
<gene>
    <name evidence="1" type="ordered locus">MTR_3g081590</name>
</gene>
<dbReference type="Proteomes" id="UP000002051">
    <property type="component" value="Chromosome 3"/>
</dbReference>
<reference evidence="1 3" key="1">
    <citation type="journal article" date="2011" name="Nature">
        <title>The Medicago genome provides insight into the evolution of rhizobial symbioses.</title>
        <authorList>
            <person name="Young N.D."/>
            <person name="Debelle F."/>
            <person name="Oldroyd G.E."/>
            <person name="Geurts R."/>
            <person name="Cannon S.B."/>
            <person name="Udvardi M.K."/>
            <person name="Benedito V.A."/>
            <person name="Mayer K.F."/>
            <person name="Gouzy J."/>
            <person name="Schoof H."/>
            <person name="Van de Peer Y."/>
            <person name="Proost S."/>
            <person name="Cook D.R."/>
            <person name="Meyers B.C."/>
            <person name="Spannagl M."/>
            <person name="Cheung F."/>
            <person name="De Mita S."/>
            <person name="Krishnakumar V."/>
            <person name="Gundlach H."/>
            <person name="Zhou S."/>
            <person name="Mudge J."/>
            <person name="Bharti A.K."/>
            <person name="Murray J.D."/>
            <person name="Naoumkina M.A."/>
            <person name="Rosen B."/>
            <person name="Silverstein K.A."/>
            <person name="Tang H."/>
            <person name="Rombauts S."/>
            <person name="Zhao P.X."/>
            <person name="Zhou P."/>
            <person name="Barbe V."/>
            <person name="Bardou P."/>
            <person name="Bechner M."/>
            <person name="Bellec A."/>
            <person name="Berger A."/>
            <person name="Berges H."/>
            <person name="Bidwell S."/>
            <person name="Bisseling T."/>
            <person name="Choisne N."/>
            <person name="Couloux A."/>
            <person name="Denny R."/>
            <person name="Deshpande S."/>
            <person name="Dai X."/>
            <person name="Doyle J.J."/>
            <person name="Dudez A.M."/>
            <person name="Farmer A.D."/>
            <person name="Fouteau S."/>
            <person name="Franken C."/>
            <person name="Gibelin C."/>
            <person name="Gish J."/>
            <person name="Goldstein S."/>
            <person name="Gonzalez A.J."/>
            <person name="Green P.J."/>
            <person name="Hallab A."/>
            <person name="Hartog M."/>
            <person name="Hua A."/>
            <person name="Humphray S.J."/>
            <person name="Jeong D.H."/>
            <person name="Jing Y."/>
            <person name="Jocker A."/>
            <person name="Kenton S.M."/>
            <person name="Kim D.J."/>
            <person name="Klee K."/>
            <person name="Lai H."/>
            <person name="Lang C."/>
            <person name="Lin S."/>
            <person name="Macmil S.L."/>
            <person name="Magdelenat G."/>
            <person name="Matthews L."/>
            <person name="McCorrison J."/>
            <person name="Monaghan E.L."/>
            <person name="Mun J.H."/>
            <person name="Najar F.Z."/>
            <person name="Nicholson C."/>
            <person name="Noirot C."/>
            <person name="O'Bleness M."/>
            <person name="Paule C.R."/>
            <person name="Poulain J."/>
            <person name="Prion F."/>
            <person name="Qin B."/>
            <person name="Qu C."/>
            <person name="Retzel E.F."/>
            <person name="Riddle C."/>
            <person name="Sallet E."/>
            <person name="Samain S."/>
            <person name="Samson N."/>
            <person name="Sanders I."/>
            <person name="Saurat O."/>
            <person name="Scarpelli C."/>
            <person name="Schiex T."/>
            <person name="Segurens B."/>
            <person name="Severin A.J."/>
            <person name="Sherrier D.J."/>
            <person name="Shi R."/>
            <person name="Sims S."/>
            <person name="Singer S.R."/>
            <person name="Sinharoy S."/>
            <person name="Sterck L."/>
            <person name="Viollet A."/>
            <person name="Wang B.B."/>
            <person name="Wang K."/>
            <person name="Wang M."/>
            <person name="Wang X."/>
            <person name="Warfsmann J."/>
            <person name="Weissenbach J."/>
            <person name="White D.D."/>
            <person name="White J.D."/>
            <person name="Wiley G.B."/>
            <person name="Wincker P."/>
            <person name="Xing Y."/>
            <person name="Yang L."/>
            <person name="Yao Z."/>
            <person name="Ying F."/>
            <person name="Zhai J."/>
            <person name="Zhou L."/>
            <person name="Zuber A."/>
            <person name="Denarie J."/>
            <person name="Dixon R.A."/>
            <person name="May G.D."/>
            <person name="Schwartz D.C."/>
            <person name="Rogers J."/>
            <person name="Quetier F."/>
            <person name="Town C.D."/>
            <person name="Roe B.A."/>
        </authorList>
    </citation>
    <scope>NUCLEOTIDE SEQUENCE [LARGE SCALE GENOMIC DNA]</scope>
    <source>
        <strain evidence="1">A17</strain>
        <strain evidence="2 3">cv. Jemalong A17</strain>
    </source>
</reference>
<evidence type="ECO:0000313" key="3">
    <source>
        <dbReference type="Proteomes" id="UP000002051"/>
    </source>
</evidence>
<name>A0A072V0G6_MEDTR</name>
<accession>A0A072V0G6</accession>
<proteinExistence type="predicted"/>
<sequence>MAASGVNVAELELKSSKQMKRLELRKSHSWWWDSHISPKNSKQHFENLEGDVYPHVWHDILTLMAKDS</sequence>
<dbReference type="HOGENOM" id="CLU_2797760_0_0_1"/>
<dbReference type="EMBL" id="CM001219">
    <property type="protein sequence ID" value="KEH35201.1"/>
    <property type="molecule type" value="Genomic_DNA"/>
</dbReference>
<evidence type="ECO:0000313" key="1">
    <source>
        <dbReference type="EMBL" id="KEH35201.1"/>
    </source>
</evidence>
<organism evidence="1 3">
    <name type="scientific">Medicago truncatula</name>
    <name type="common">Barrel medic</name>
    <name type="synonym">Medicago tribuloides</name>
    <dbReference type="NCBI Taxonomy" id="3880"/>
    <lineage>
        <taxon>Eukaryota</taxon>
        <taxon>Viridiplantae</taxon>
        <taxon>Streptophyta</taxon>
        <taxon>Embryophyta</taxon>
        <taxon>Tracheophyta</taxon>
        <taxon>Spermatophyta</taxon>
        <taxon>Magnoliopsida</taxon>
        <taxon>eudicotyledons</taxon>
        <taxon>Gunneridae</taxon>
        <taxon>Pentapetalae</taxon>
        <taxon>rosids</taxon>
        <taxon>fabids</taxon>
        <taxon>Fabales</taxon>
        <taxon>Fabaceae</taxon>
        <taxon>Papilionoideae</taxon>
        <taxon>50 kb inversion clade</taxon>
        <taxon>NPAAA clade</taxon>
        <taxon>Hologalegina</taxon>
        <taxon>IRL clade</taxon>
        <taxon>Trifolieae</taxon>
        <taxon>Medicago</taxon>
    </lineage>
</organism>
<protein>
    <submittedName>
        <fullName evidence="1">Kinase interacting family protein, putative</fullName>
    </submittedName>
</protein>
<keyword evidence="1" id="KW-0418">Kinase</keyword>
<reference evidence="2" key="3">
    <citation type="submission" date="2015-04" db="UniProtKB">
        <authorList>
            <consortium name="EnsemblPlants"/>
        </authorList>
    </citation>
    <scope>IDENTIFICATION</scope>
    <source>
        <strain evidence="2">cv. Jemalong A17</strain>
    </source>
</reference>